<evidence type="ECO:0000313" key="3">
    <source>
        <dbReference type="Proteomes" id="UP000594800"/>
    </source>
</evidence>
<keyword evidence="1" id="KW-0732">Signal</keyword>
<dbReference type="InterPro" id="IPR029033">
    <property type="entry name" value="His_PPase_superfam"/>
</dbReference>
<dbReference type="RefSeq" id="WP_196101467.1">
    <property type="nucleotide sequence ID" value="NZ_CP064942.1"/>
</dbReference>
<dbReference type="CDD" id="cd07040">
    <property type="entry name" value="HP"/>
    <property type="match status" value="1"/>
</dbReference>
<keyword evidence="3" id="KW-1185">Reference proteome</keyword>
<dbReference type="Proteomes" id="UP000594800">
    <property type="component" value="Chromosome"/>
</dbReference>
<organism evidence="2 3">
    <name type="scientific">Pontivivens ytuae</name>
    <dbReference type="NCBI Taxonomy" id="2789856"/>
    <lineage>
        <taxon>Bacteria</taxon>
        <taxon>Pseudomonadati</taxon>
        <taxon>Pseudomonadota</taxon>
        <taxon>Alphaproteobacteria</taxon>
        <taxon>Rhodobacterales</taxon>
        <taxon>Paracoccaceae</taxon>
        <taxon>Pontivivens</taxon>
    </lineage>
</organism>
<sequence length="260" mass="28725">MPIKTVAPLAGALAAFAVLATVPAAAQNQMVTGISQVSTHVGEMSASFTAADAVDQPRENLMFEPWQMLDDLFRDDIVLLMRHGPTDWSKRDIRNVAPTDCNNQRIMTFQGTAQMRDLGVLLAANDLRPSEIITSEWCRNRQTVDALIQGFRDVDPEYADMVEANTEVFSGVNLLLSLQGAASGRPLRERLGEWEGAPDGPRLIVSHFTNIAEVTEFNVYEGEILVIDPKLNNRVLGYVRLRSAAPDVGHFDVDESPVYR</sequence>
<dbReference type="Gene3D" id="3.40.50.1240">
    <property type="entry name" value="Phosphoglycerate mutase-like"/>
    <property type="match status" value="1"/>
</dbReference>
<dbReference type="SUPFAM" id="SSF53254">
    <property type="entry name" value="Phosphoglycerate mutase-like"/>
    <property type="match status" value="1"/>
</dbReference>
<gene>
    <name evidence="2" type="ORF">I0K15_10460</name>
</gene>
<evidence type="ECO:0000256" key="1">
    <source>
        <dbReference type="SAM" id="SignalP"/>
    </source>
</evidence>
<protein>
    <submittedName>
        <fullName evidence="2">Histidine phosphatase family protein</fullName>
    </submittedName>
</protein>
<dbReference type="EMBL" id="CP064942">
    <property type="protein sequence ID" value="QPH52253.1"/>
    <property type="molecule type" value="Genomic_DNA"/>
</dbReference>
<feature type="signal peptide" evidence="1">
    <location>
        <begin position="1"/>
        <end position="20"/>
    </location>
</feature>
<dbReference type="InterPro" id="IPR013078">
    <property type="entry name" value="His_Pase_superF_clade-1"/>
</dbReference>
<dbReference type="KEGG" id="poz:I0K15_10460"/>
<reference evidence="2 3" key="1">
    <citation type="submission" date="2020-11" db="EMBL/GenBank/DDBJ databases">
        <title>Description of Pontivivens ytuae sp. nov. isolated from deep sea sediment of Mariana Trench.</title>
        <authorList>
            <person name="Wang Z."/>
            <person name="Sun Q.-L."/>
            <person name="Xu X.-D."/>
            <person name="Tang Y.-Z."/>
            <person name="Zhang J."/>
        </authorList>
    </citation>
    <scope>NUCLEOTIDE SEQUENCE [LARGE SCALE GENOMIC DNA]</scope>
    <source>
        <strain evidence="2 3">MT2928</strain>
    </source>
</reference>
<feature type="chain" id="PRO_5032430487" evidence="1">
    <location>
        <begin position="21"/>
        <end position="260"/>
    </location>
</feature>
<name>A0A7S9QAX3_9RHOB</name>
<accession>A0A7S9QAX3</accession>
<dbReference type="Pfam" id="PF00300">
    <property type="entry name" value="His_Phos_1"/>
    <property type="match status" value="1"/>
</dbReference>
<proteinExistence type="predicted"/>
<dbReference type="AlphaFoldDB" id="A0A7S9QAX3"/>
<evidence type="ECO:0000313" key="2">
    <source>
        <dbReference type="EMBL" id="QPH52253.1"/>
    </source>
</evidence>